<name>A0A437JAD7_9SPHN</name>
<dbReference type="Gene3D" id="3.90.550.10">
    <property type="entry name" value="Spore Coat Polysaccharide Biosynthesis Protein SpsA, Chain A"/>
    <property type="match status" value="1"/>
</dbReference>
<reference evidence="2 3" key="1">
    <citation type="submission" date="2019-01" db="EMBL/GenBank/DDBJ databases">
        <authorList>
            <person name="Chen W.-M."/>
        </authorList>
    </citation>
    <scope>NUCLEOTIDE SEQUENCE [LARGE SCALE GENOMIC DNA]</scope>
    <source>
        <strain evidence="2 3">TLA-22</strain>
    </source>
</reference>
<protein>
    <submittedName>
        <fullName evidence="2">Glycosyltransferase</fullName>
    </submittedName>
</protein>
<dbReference type="GO" id="GO:0016740">
    <property type="term" value="F:transferase activity"/>
    <property type="evidence" value="ECO:0007669"/>
    <property type="project" value="UniProtKB-KW"/>
</dbReference>
<gene>
    <name evidence="2" type="ORF">ENE74_08775</name>
</gene>
<dbReference type="SUPFAM" id="SSF53448">
    <property type="entry name" value="Nucleotide-diphospho-sugar transferases"/>
    <property type="match status" value="1"/>
</dbReference>
<accession>A0A437JAD7</accession>
<organism evidence="2 3">
    <name type="scientific">Sphingobium algorifonticola</name>
    <dbReference type="NCBI Taxonomy" id="2008318"/>
    <lineage>
        <taxon>Bacteria</taxon>
        <taxon>Pseudomonadati</taxon>
        <taxon>Pseudomonadota</taxon>
        <taxon>Alphaproteobacteria</taxon>
        <taxon>Sphingomonadales</taxon>
        <taxon>Sphingomonadaceae</taxon>
        <taxon>Sphingobium</taxon>
    </lineage>
</organism>
<evidence type="ECO:0000313" key="2">
    <source>
        <dbReference type="EMBL" id="RVT42468.1"/>
    </source>
</evidence>
<keyword evidence="2" id="KW-0808">Transferase</keyword>
<dbReference type="AlphaFoldDB" id="A0A437JAD7"/>
<keyword evidence="3" id="KW-1185">Reference proteome</keyword>
<dbReference type="EMBL" id="RZUL01000002">
    <property type="protein sequence ID" value="RVT42468.1"/>
    <property type="molecule type" value="Genomic_DNA"/>
</dbReference>
<dbReference type="PANTHER" id="PTHR43646:SF3">
    <property type="entry name" value="SLR1566 PROTEIN"/>
    <property type="match status" value="1"/>
</dbReference>
<dbReference type="InterPro" id="IPR029044">
    <property type="entry name" value="Nucleotide-diphossugar_trans"/>
</dbReference>
<evidence type="ECO:0000313" key="3">
    <source>
        <dbReference type="Proteomes" id="UP000282977"/>
    </source>
</evidence>
<comment type="caution">
    <text evidence="2">The sequence shown here is derived from an EMBL/GenBank/DDBJ whole genome shotgun (WGS) entry which is preliminary data.</text>
</comment>
<evidence type="ECO:0000259" key="1">
    <source>
        <dbReference type="Pfam" id="PF00535"/>
    </source>
</evidence>
<dbReference type="OrthoDB" id="114108at2"/>
<sequence length="306" mass="33028">MPRLCVCVPARNEADRLPTLLDALAAQHWPERISISLGINNTTDDSLAVIEAARRRHSRRLDLHVVKANFAPALAHAGSARRLAMDAGLAILGDAEDAILVSTDADARPPCDWLAAIAAAFAKGADIVGGRIEIDPAEPLPAFVHQLRAAWDRYWTVVRSIEDSIDPRSWDPAPRHGDHTGASLAVRAEVYRACGGVPLLATGEDRALVDAALVIGARLVHPDTVRTFVSPRLRGRADGGMAVAMQDMFALAQDGGAPMAPSFEQWRKRALWRRALRAGPDGDRLVAQQERVLPPMPCDMPLEIGA</sequence>
<proteinExistence type="predicted"/>
<feature type="domain" description="Glycosyltransferase 2-like" evidence="1">
    <location>
        <begin position="5"/>
        <end position="147"/>
    </location>
</feature>
<dbReference type="InterPro" id="IPR001173">
    <property type="entry name" value="Glyco_trans_2-like"/>
</dbReference>
<dbReference type="PANTHER" id="PTHR43646">
    <property type="entry name" value="GLYCOSYLTRANSFERASE"/>
    <property type="match status" value="1"/>
</dbReference>
<dbReference type="Pfam" id="PF00535">
    <property type="entry name" value="Glycos_transf_2"/>
    <property type="match status" value="1"/>
</dbReference>
<dbReference type="Proteomes" id="UP000282977">
    <property type="component" value="Unassembled WGS sequence"/>
</dbReference>